<evidence type="ECO:0000256" key="6">
    <source>
        <dbReference type="ARBA" id="ARBA00022989"/>
    </source>
</evidence>
<protein>
    <submittedName>
        <fullName evidence="9">Monosaccharide ABC transporter membrane protein, CUT2 family</fullName>
    </submittedName>
</protein>
<feature type="transmembrane region" description="Helical" evidence="8">
    <location>
        <begin position="110"/>
        <end position="131"/>
    </location>
</feature>
<evidence type="ECO:0000256" key="1">
    <source>
        <dbReference type="ARBA" id="ARBA00004651"/>
    </source>
</evidence>
<dbReference type="InterPro" id="IPR001851">
    <property type="entry name" value="ABC_transp_permease"/>
</dbReference>
<dbReference type="PANTHER" id="PTHR32196:SF21">
    <property type="entry name" value="ABC TRANSPORTER PERMEASE PROTEIN YPHD-RELATED"/>
    <property type="match status" value="1"/>
</dbReference>
<feature type="transmembrane region" description="Helical" evidence="8">
    <location>
        <begin position="176"/>
        <end position="199"/>
    </location>
</feature>
<feature type="transmembrane region" description="Helical" evidence="8">
    <location>
        <begin position="284"/>
        <end position="303"/>
    </location>
</feature>
<keyword evidence="10" id="KW-1185">Reference proteome</keyword>
<dbReference type="PANTHER" id="PTHR32196">
    <property type="entry name" value="ABC TRANSPORTER PERMEASE PROTEIN YPHD-RELATED-RELATED"/>
    <property type="match status" value="1"/>
</dbReference>
<dbReference type="EMBL" id="FOFG01000003">
    <property type="protein sequence ID" value="SEQ26336.1"/>
    <property type="molecule type" value="Genomic_DNA"/>
</dbReference>
<keyword evidence="2" id="KW-0813">Transport</keyword>
<keyword evidence="7 8" id="KW-0472">Membrane</keyword>
<dbReference type="Proteomes" id="UP000199647">
    <property type="component" value="Unassembled WGS sequence"/>
</dbReference>
<dbReference type="GO" id="GO:0005886">
    <property type="term" value="C:plasma membrane"/>
    <property type="evidence" value="ECO:0007669"/>
    <property type="project" value="UniProtKB-SubCell"/>
</dbReference>
<evidence type="ECO:0000256" key="5">
    <source>
        <dbReference type="ARBA" id="ARBA00022692"/>
    </source>
</evidence>
<dbReference type="GO" id="GO:0022857">
    <property type="term" value="F:transmembrane transporter activity"/>
    <property type="evidence" value="ECO:0007669"/>
    <property type="project" value="InterPro"/>
</dbReference>
<dbReference type="STRING" id="1855383.SAMN05216548_103203"/>
<keyword evidence="4" id="KW-0997">Cell inner membrane</keyword>
<name>A0A1H9EKQ0_9HYPH</name>
<feature type="transmembrane region" description="Helical" evidence="8">
    <location>
        <begin position="87"/>
        <end position="104"/>
    </location>
</feature>
<comment type="subcellular location">
    <subcellularLocation>
        <location evidence="1">Cell membrane</location>
        <topology evidence="1">Multi-pass membrane protein</topology>
    </subcellularLocation>
</comment>
<organism evidence="9 10">
    <name type="scientific">Faunimonas pinastri</name>
    <dbReference type="NCBI Taxonomy" id="1855383"/>
    <lineage>
        <taxon>Bacteria</taxon>
        <taxon>Pseudomonadati</taxon>
        <taxon>Pseudomonadota</taxon>
        <taxon>Alphaproteobacteria</taxon>
        <taxon>Hyphomicrobiales</taxon>
        <taxon>Afifellaceae</taxon>
        <taxon>Faunimonas</taxon>
    </lineage>
</organism>
<feature type="transmembrane region" description="Helical" evidence="8">
    <location>
        <begin position="29"/>
        <end position="50"/>
    </location>
</feature>
<evidence type="ECO:0000313" key="10">
    <source>
        <dbReference type="Proteomes" id="UP000199647"/>
    </source>
</evidence>
<evidence type="ECO:0000256" key="8">
    <source>
        <dbReference type="SAM" id="Phobius"/>
    </source>
</evidence>
<proteinExistence type="predicted"/>
<feature type="transmembrane region" description="Helical" evidence="8">
    <location>
        <begin position="62"/>
        <end position="80"/>
    </location>
</feature>
<sequence length="331" mass="34396">MPDQTNIVSVVAEPAAPARTPARRSAMSYAIGWSNILVLILLLVIATILSPHFLSVRNLLNVLRGSSMVGIVSIGMTFVILNRGIDLSVGSIVGVSAALMAGFASDTPVAWILLPLVAGVVLGAVNGWMITGLRLQPFIATLGMMIFARGLVYIYTNGSTIVPEDPTDAFSFLGSGYIGMIPTPVILFALVAIGAALVLGRTIFGREVYAVGANEEAARLAGIRVQRNRVLVYVISGLLAAIAGIVLTSRLSVADPNGGNLFELDAIAAVLIGGTTFDGGRGGVGGTIIGVLILAFLSNLLNLMGVSPYSQMLLKGVIIVAAVVVSELRNR</sequence>
<dbReference type="AlphaFoldDB" id="A0A1H9EKQ0"/>
<evidence type="ECO:0000313" key="9">
    <source>
        <dbReference type="EMBL" id="SEQ26336.1"/>
    </source>
</evidence>
<gene>
    <name evidence="9" type="ORF">SAMN05216548_103203</name>
</gene>
<keyword evidence="5 8" id="KW-0812">Transmembrane</keyword>
<evidence type="ECO:0000256" key="4">
    <source>
        <dbReference type="ARBA" id="ARBA00022519"/>
    </source>
</evidence>
<dbReference type="CDD" id="cd06579">
    <property type="entry name" value="TM_PBP1_transp_AraH_like"/>
    <property type="match status" value="1"/>
</dbReference>
<keyword evidence="6 8" id="KW-1133">Transmembrane helix</keyword>
<accession>A0A1H9EKQ0</accession>
<feature type="transmembrane region" description="Helical" evidence="8">
    <location>
        <begin position="138"/>
        <end position="156"/>
    </location>
</feature>
<reference evidence="9 10" key="1">
    <citation type="submission" date="2016-10" db="EMBL/GenBank/DDBJ databases">
        <authorList>
            <person name="de Groot N.N."/>
        </authorList>
    </citation>
    <scope>NUCLEOTIDE SEQUENCE [LARGE SCALE GENOMIC DNA]</scope>
    <source>
        <strain evidence="9 10">A52C2</strain>
    </source>
</reference>
<evidence type="ECO:0000256" key="2">
    <source>
        <dbReference type="ARBA" id="ARBA00022448"/>
    </source>
</evidence>
<keyword evidence="3" id="KW-1003">Cell membrane</keyword>
<feature type="transmembrane region" description="Helical" evidence="8">
    <location>
        <begin position="230"/>
        <end position="249"/>
    </location>
</feature>
<evidence type="ECO:0000256" key="3">
    <source>
        <dbReference type="ARBA" id="ARBA00022475"/>
    </source>
</evidence>
<dbReference type="Pfam" id="PF02653">
    <property type="entry name" value="BPD_transp_2"/>
    <property type="match status" value="1"/>
</dbReference>
<evidence type="ECO:0000256" key="7">
    <source>
        <dbReference type="ARBA" id="ARBA00023136"/>
    </source>
</evidence>
<dbReference type="RefSeq" id="WP_238858192.1">
    <property type="nucleotide sequence ID" value="NZ_FOFG01000003.1"/>
</dbReference>